<evidence type="ECO:0000313" key="2">
    <source>
        <dbReference type="Proteomes" id="UP001480955"/>
    </source>
</evidence>
<name>A0ABV1QFW9_9HYPH</name>
<comment type="caution">
    <text evidence="1">The sequence shown here is derived from an EMBL/GenBank/DDBJ whole genome shotgun (WGS) entry which is preliminary data.</text>
</comment>
<evidence type="ECO:0000313" key="1">
    <source>
        <dbReference type="EMBL" id="MER2248286.1"/>
    </source>
</evidence>
<dbReference type="Proteomes" id="UP001480955">
    <property type="component" value="Unassembled WGS sequence"/>
</dbReference>
<organism evidence="1 2">
    <name type="scientific">Methylorubrum podarium</name>
    <dbReference type="NCBI Taxonomy" id="200476"/>
    <lineage>
        <taxon>Bacteria</taxon>
        <taxon>Pseudomonadati</taxon>
        <taxon>Pseudomonadota</taxon>
        <taxon>Alphaproteobacteria</taxon>
        <taxon>Hyphomicrobiales</taxon>
        <taxon>Methylobacteriaceae</taxon>
        <taxon>Methylorubrum</taxon>
    </lineage>
</organism>
<sequence>MALSVESAAHAARSFVLIVIAVSPKFDTAKVPNSPPRRKMKFCASAQFLVSFAPHQAVG</sequence>
<protein>
    <submittedName>
        <fullName evidence="1">Uncharacterized protein</fullName>
    </submittedName>
</protein>
<proteinExistence type="predicted"/>
<accession>A0ABV1QFW9</accession>
<reference evidence="1 2" key="1">
    <citation type="submission" date="2024-06" db="EMBL/GenBank/DDBJ databases">
        <authorList>
            <person name="Campbell A.G."/>
        </authorList>
    </citation>
    <scope>NUCLEOTIDE SEQUENCE [LARGE SCALE GENOMIC DNA]</scope>
    <source>
        <strain evidence="1 2">EM12</strain>
    </source>
</reference>
<gene>
    <name evidence="1" type="ORF">ABS772_00020</name>
</gene>
<dbReference type="RefSeq" id="WP_238255295.1">
    <property type="nucleotide sequence ID" value="NZ_BPRD01000155.1"/>
</dbReference>
<dbReference type="EMBL" id="JBELQE010000002">
    <property type="protein sequence ID" value="MER2248286.1"/>
    <property type="molecule type" value="Genomic_DNA"/>
</dbReference>
<keyword evidence="2" id="KW-1185">Reference proteome</keyword>